<keyword evidence="3" id="KW-1185">Reference proteome</keyword>
<keyword evidence="1" id="KW-1133">Transmembrane helix</keyword>
<organism evidence="2 3">
    <name type="scientific">Paracraurococcus lichenis</name>
    <dbReference type="NCBI Taxonomy" id="3064888"/>
    <lineage>
        <taxon>Bacteria</taxon>
        <taxon>Pseudomonadati</taxon>
        <taxon>Pseudomonadota</taxon>
        <taxon>Alphaproteobacteria</taxon>
        <taxon>Acetobacterales</taxon>
        <taxon>Roseomonadaceae</taxon>
        <taxon>Paracraurococcus</taxon>
    </lineage>
</organism>
<dbReference type="Proteomes" id="UP001243009">
    <property type="component" value="Unassembled WGS sequence"/>
</dbReference>
<name>A0ABT9E8G5_9PROT</name>
<sequence>MSDIPTDYQDRLNLREQLARIDNTLASTQKLISERHKFDREPWIILAAALVAALGGIIVRLPEIITALR</sequence>
<evidence type="ECO:0000313" key="3">
    <source>
        <dbReference type="Proteomes" id="UP001243009"/>
    </source>
</evidence>
<keyword evidence="1" id="KW-0812">Transmembrane</keyword>
<feature type="transmembrane region" description="Helical" evidence="1">
    <location>
        <begin position="43"/>
        <end position="61"/>
    </location>
</feature>
<keyword evidence="1" id="KW-0472">Membrane</keyword>
<dbReference type="EMBL" id="JAUTWS010000048">
    <property type="protein sequence ID" value="MDO9712473.1"/>
    <property type="molecule type" value="Genomic_DNA"/>
</dbReference>
<reference evidence="2 3" key="1">
    <citation type="submission" date="2023-08" db="EMBL/GenBank/DDBJ databases">
        <title>The draft genome sequence of Paracraurococcus sp. LOR1-02.</title>
        <authorList>
            <person name="Kingkaew E."/>
            <person name="Tanasupawat S."/>
        </authorList>
    </citation>
    <scope>NUCLEOTIDE SEQUENCE [LARGE SCALE GENOMIC DNA]</scope>
    <source>
        <strain evidence="2 3">LOR1-02</strain>
    </source>
</reference>
<proteinExistence type="predicted"/>
<comment type="caution">
    <text evidence="2">The sequence shown here is derived from an EMBL/GenBank/DDBJ whole genome shotgun (WGS) entry which is preliminary data.</text>
</comment>
<evidence type="ECO:0000256" key="1">
    <source>
        <dbReference type="SAM" id="Phobius"/>
    </source>
</evidence>
<accession>A0ABT9E8G5</accession>
<evidence type="ECO:0000313" key="2">
    <source>
        <dbReference type="EMBL" id="MDO9712473.1"/>
    </source>
</evidence>
<evidence type="ECO:0008006" key="4">
    <source>
        <dbReference type="Google" id="ProtNLM"/>
    </source>
</evidence>
<gene>
    <name evidence="2" type="ORF">Q7A36_29290</name>
</gene>
<protein>
    <recommendedName>
        <fullName evidence="4">DUF3618 domain-containing protein</fullName>
    </recommendedName>
</protein>
<dbReference type="RefSeq" id="WP_305107329.1">
    <property type="nucleotide sequence ID" value="NZ_JAUTWS010000048.1"/>
</dbReference>